<sequence>MYIRLATLKDVSGITKVSTASFQQEALSLQLSERDLNVEPPGYDLEAMTQYMIEELTCYVIEQDKHIVGAIVLTLTGDDYARIDRVFVHPDRQGQGIGKALIQYVEAQSPHVRIWELETSTHQTRNIRFYKQLGFQVVYESEDEVCFVKRTKAKPSTHCFEEQSCEGWQAYGVNASFLAVTNSNVSSLAASNCNFSQSLFRNINFRNSTFSDLNLTGSRFNFVTMQENGRTVQMHHSNLRGATFNQCDLTNVTLTGCDVEGMTINGVPIDTLISTKRGEI</sequence>
<keyword evidence="2" id="KW-0012">Acyltransferase</keyword>
<dbReference type="Pfam" id="PF00805">
    <property type="entry name" value="Pentapeptide"/>
    <property type="match status" value="2"/>
</dbReference>
<dbReference type="HOGENOM" id="CLU_084136_0_0_9"/>
<dbReference type="InterPro" id="IPR016181">
    <property type="entry name" value="Acyl_CoA_acyltransferase"/>
</dbReference>
<evidence type="ECO:0000313" key="5">
    <source>
        <dbReference type="Proteomes" id="UP000000716"/>
    </source>
</evidence>
<accession>C4L1H1</accession>
<reference evidence="4 5" key="1">
    <citation type="journal article" date="2011" name="J. Bacteriol.">
        <title>Complete genome sequence of the Thermophilic Bacterium Exiguobacterium sp. AT1b.</title>
        <authorList>
            <person name="Vishnivetskaya T.A."/>
            <person name="Lucas S."/>
            <person name="Copeland A."/>
            <person name="Lapidus A."/>
            <person name="Glavina Del Rio T."/>
            <person name="Dalin E."/>
            <person name="Tice H."/>
            <person name="Bruce D.C."/>
            <person name="Goodwin L.A."/>
            <person name="Pitluck S."/>
            <person name="Saunders E."/>
            <person name="Brettin T."/>
            <person name="Detter C."/>
            <person name="Han C."/>
            <person name="Larimer F."/>
            <person name="Land M.L."/>
            <person name="Hauser L.J."/>
            <person name="Kyrpides N.C."/>
            <person name="Ovchinnikova G."/>
            <person name="Kathariou S."/>
            <person name="Ramaley R.F."/>
            <person name="Rodrigues D.F."/>
            <person name="Hendrix C."/>
            <person name="Richardson P."/>
            <person name="Tiedje J.M."/>
        </authorList>
    </citation>
    <scope>NUCLEOTIDE SEQUENCE [LARGE SCALE GENOMIC DNA]</scope>
    <source>
        <strain evidence="5">ATCC BAA-1283 / AT1b</strain>
    </source>
</reference>
<dbReference type="SUPFAM" id="SSF141571">
    <property type="entry name" value="Pentapeptide repeat-like"/>
    <property type="match status" value="1"/>
</dbReference>
<dbReference type="Pfam" id="PF13508">
    <property type="entry name" value="Acetyltransf_7"/>
    <property type="match status" value="1"/>
</dbReference>
<dbReference type="GO" id="GO:0016747">
    <property type="term" value="F:acyltransferase activity, transferring groups other than amino-acyl groups"/>
    <property type="evidence" value="ECO:0007669"/>
    <property type="project" value="InterPro"/>
</dbReference>
<dbReference type="OrthoDB" id="9786032at2"/>
<dbReference type="InterPro" id="IPR001646">
    <property type="entry name" value="5peptide_repeat"/>
</dbReference>
<dbReference type="Gene3D" id="3.40.630.30">
    <property type="match status" value="1"/>
</dbReference>
<dbReference type="eggNOG" id="COG0456">
    <property type="taxonomic scope" value="Bacteria"/>
</dbReference>
<dbReference type="Gene3D" id="2.160.20.80">
    <property type="entry name" value="E3 ubiquitin-protein ligase SopA"/>
    <property type="match status" value="1"/>
</dbReference>
<name>C4L1H1_EXISA</name>
<keyword evidence="5" id="KW-1185">Reference proteome</keyword>
<dbReference type="KEGG" id="eat:EAT1b_2080"/>
<dbReference type="eggNOG" id="COG1357">
    <property type="taxonomic scope" value="Bacteria"/>
</dbReference>
<dbReference type="Proteomes" id="UP000000716">
    <property type="component" value="Chromosome"/>
</dbReference>
<dbReference type="RefSeq" id="WP_015880562.1">
    <property type="nucleotide sequence ID" value="NC_012673.1"/>
</dbReference>
<keyword evidence="1" id="KW-0808">Transferase</keyword>
<evidence type="ECO:0000313" key="4">
    <source>
        <dbReference type="EMBL" id="ACQ71003.1"/>
    </source>
</evidence>
<evidence type="ECO:0000256" key="1">
    <source>
        <dbReference type="ARBA" id="ARBA00022679"/>
    </source>
</evidence>
<evidence type="ECO:0000256" key="2">
    <source>
        <dbReference type="ARBA" id="ARBA00023315"/>
    </source>
</evidence>
<proteinExistence type="predicted"/>
<protein>
    <submittedName>
        <fullName evidence="4">GCN5-related N-acetyltransferase</fullName>
    </submittedName>
</protein>
<dbReference type="EMBL" id="CP001615">
    <property type="protein sequence ID" value="ACQ71003.1"/>
    <property type="molecule type" value="Genomic_DNA"/>
</dbReference>
<dbReference type="PANTHER" id="PTHR43800:SF1">
    <property type="entry name" value="PEPTIDYL-LYSINE N-ACETYLTRANSFERASE YJAB"/>
    <property type="match status" value="1"/>
</dbReference>
<evidence type="ECO:0000259" key="3">
    <source>
        <dbReference type="PROSITE" id="PS51186"/>
    </source>
</evidence>
<dbReference type="AlphaFoldDB" id="C4L1H1"/>
<dbReference type="CDD" id="cd04301">
    <property type="entry name" value="NAT_SF"/>
    <property type="match status" value="1"/>
</dbReference>
<dbReference type="STRING" id="360911.EAT1b_2080"/>
<organism evidence="4 5">
    <name type="scientific">Exiguobacterium sp. (strain ATCC BAA-1283 / AT1b)</name>
    <dbReference type="NCBI Taxonomy" id="360911"/>
    <lineage>
        <taxon>Bacteria</taxon>
        <taxon>Bacillati</taxon>
        <taxon>Bacillota</taxon>
        <taxon>Bacilli</taxon>
        <taxon>Bacillales</taxon>
        <taxon>Bacillales Family XII. Incertae Sedis</taxon>
        <taxon>Exiguobacterium</taxon>
    </lineage>
</organism>
<dbReference type="PANTHER" id="PTHR43800">
    <property type="entry name" value="PEPTIDYL-LYSINE N-ACETYLTRANSFERASE YJAB"/>
    <property type="match status" value="1"/>
</dbReference>
<dbReference type="InterPro" id="IPR000182">
    <property type="entry name" value="GNAT_dom"/>
</dbReference>
<feature type="domain" description="N-acetyltransferase" evidence="3">
    <location>
        <begin position="1"/>
        <end position="154"/>
    </location>
</feature>
<gene>
    <name evidence="4" type="ordered locus">EAT1b_2080</name>
</gene>
<dbReference type="PROSITE" id="PS51186">
    <property type="entry name" value="GNAT"/>
    <property type="match status" value="1"/>
</dbReference>
<dbReference type="SUPFAM" id="SSF55729">
    <property type="entry name" value="Acyl-CoA N-acyltransferases (Nat)"/>
    <property type="match status" value="1"/>
</dbReference>